<name>A0A1T4YGQ7_9BACT</name>
<sequence>MKRTVKTTLEAPALPARNSSLAALLRDLVREEGFGGSALPEVRLMYSTETYPSAPVSYEPSIVIIAQGRKRGRLGNRVFTYDPSNYLVLSLPLPFECETIGTVEEPMLGMAVRVSPTTIAELLLDMDTPASYLEPTGHAIDAMPLTSEVHDAAVRLARCLRSPVEARILGPQIIREMTYWALRGGQGPALRALASPQSNFGQIARALRRMHLDYDQTLDVPSLAREAGMSVSTFHANFKAVTAYPPLRYLQTIRLHKAQVMMVNGVPVAEAANRVGYESPSQFSREFKRLFGGTPKEITSRSRVALSMFS</sequence>
<accession>A0A1T4YGQ7</accession>
<dbReference type="InterPro" id="IPR009594">
    <property type="entry name" value="Tscrpt_reg_HTH_AraC_N"/>
</dbReference>
<dbReference type="RefSeq" id="WP_078814455.1">
    <property type="nucleotide sequence ID" value="NZ_FUYE01000011.1"/>
</dbReference>
<dbReference type="InterPro" id="IPR018060">
    <property type="entry name" value="HTH_AraC"/>
</dbReference>
<dbReference type="STRING" id="48467.SAMN02745166_03267"/>
<dbReference type="Gene3D" id="1.10.10.60">
    <property type="entry name" value="Homeodomain-like"/>
    <property type="match status" value="1"/>
</dbReference>
<gene>
    <name evidence="5" type="ORF">SAMN02745166_03267</name>
</gene>
<keyword evidence="6" id="KW-1185">Reference proteome</keyword>
<dbReference type="PROSITE" id="PS00041">
    <property type="entry name" value="HTH_ARAC_FAMILY_1"/>
    <property type="match status" value="1"/>
</dbReference>
<keyword evidence="3" id="KW-0804">Transcription</keyword>
<dbReference type="InterPro" id="IPR018062">
    <property type="entry name" value="HTH_AraC-typ_CS"/>
</dbReference>
<dbReference type="PANTHER" id="PTHR43436:SF2">
    <property type="entry name" value="ARAC_XYLS FAMILY TRANSCRIPTIONAL REGULATOR"/>
    <property type="match status" value="1"/>
</dbReference>
<evidence type="ECO:0000256" key="3">
    <source>
        <dbReference type="ARBA" id="ARBA00023163"/>
    </source>
</evidence>
<dbReference type="SUPFAM" id="SSF46689">
    <property type="entry name" value="Homeodomain-like"/>
    <property type="match status" value="2"/>
</dbReference>
<evidence type="ECO:0000256" key="1">
    <source>
        <dbReference type="ARBA" id="ARBA00023015"/>
    </source>
</evidence>
<evidence type="ECO:0000313" key="6">
    <source>
        <dbReference type="Proteomes" id="UP000190774"/>
    </source>
</evidence>
<dbReference type="InterPro" id="IPR009057">
    <property type="entry name" value="Homeodomain-like_sf"/>
</dbReference>
<dbReference type="PRINTS" id="PR00032">
    <property type="entry name" value="HTHARAC"/>
</dbReference>
<dbReference type="GO" id="GO:0043565">
    <property type="term" value="F:sequence-specific DNA binding"/>
    <property type="evidence" value="ECO:0007669"/>
    <property type="project" value="InterPro"/>
</dbReference>
<dbReference type="AlphaFoldDB" id="A0A1T4YGQ7"/>
<dbReference type="Proteomes" id="UP000190774">
    <property type="component" value="Unassembled WGS sequence"/>
</dbReference>
<dbReference type="EMBL" id="FUYE01000011">
    <property type="protein sequence ID" value="SKB00966.1"/>
    <property type="molecule type" value="Genomic_DNA"/>
</dbReference>
<proteinExistence type="predicted"/>
<keyword evidence="1" id="KW-0805">Transcription regulation</keyword>
<dbReference type="Pfam" id="PF06719">
    <property type="entry name" value="AraC_N"/>
    <property type="match status" value="1"/>
</dbReference>
<dbReference type="GO" id="GO:0003700">
    <property type="term" value="F:DNA-binding transcription factor activity"/>
    <property type="evidence" value="ECO:0007669"/>
    <property type="project" value="InterPro"/>
</dbReference>
<organism evidence="5 6">
    <name type="scientific">Prosthecobacter debontii</name>
    <dbReference type="NCBI Taxonomy" id="48467"/>
    <lineage>
        <taxon>Bacteria</taxon>
        <taxon>Pseudomonadati</taxon>
        <taxon>Verrucomicrobiota</taxon>
        <taxon>Verrucomicrobiia</taxon>
        <taxon>Verrucomicrobiales</taxon>
        <taxon>Verrucomicrobiaceae</taxon>
        <taxon>Prosthecobacter</taxon>
    </lineage>
</organism>
<feature type="domain" description="HTH araC/xylS-type" evidence="4">
    <location>
        <begin position="204"/>
        <end position="301"/>
    </location>
</feature>
<keyword evidence="2" id="KW-0238">DNA-binding</keyword>
<dbReference type="InterPro" id="IPR020449">
    <property type="entry name" value="Tscrpt_reg_AraC-type_HTH"/>
</dbReference>
<dbReference type="PROSITE" id="PS01124">
    <property type="entry name" value="HTH_ARAC_FAMILY_2"/>
    <property type="match status" value="1"/>
</dbReference>
<dbReference type="Pfam" id="PF12833">
    <property type="entry name" value="HTH_18"/>
    <property type="match status" value="1"/>
</dbReference>
<protein>
    <submittedName>
        <fullName evidence="5">Transcriptional regulator, AraC family</fullName>
    </submittedName>
</protein>
<evidence type="ECO:0000313" key="5">
    <source>
        <dbReference type="EMBL" id="SKB00966.1"/>
    </source>
</evidence>
<dbReference type="SMART" id="SM00342">
    <property type="entry name" value="HTH_ARAC"/>
    <property type="match status" value="1"/>
</dbReference>
<evidence type="ECO:0000259" key="4">
    <source>
        <dbReference type="PROSITE" id="PS01124"/>
    </source>
</evidence>
<reference evidence="6" key="1">
    <citation type="submission" date="2017-02" db="EMBL/GenBank/DDBJ databases">
        <authorList>
            <person name="Varghese N."/>
            <person name="Submissions S."/>
        </authorList>
    </citation>
    <scope>NUCLEOTIDE SEQUENCE [LARGE SCALE GENOMIC DNA]</scope>
    <source>
        <strain evidence="6">ATCC 700200</strain>
    </source>
</reference>
<dbReference type="PANTHER" id="PTHR43436">
    <property type="entry name" value="ARAC-FAMILY TRANSCRIPTIONAL REGULATOR"/>
    <property type="match status" value="1"/>
</dbReference>
<evidence type="ECO:0000256" key="2">
    <source>
        <dbReference type="ARBA" id="ARBA00023125"/>
    </source>
</evidence>
<dbReference type="OrthoDB" id="34150at2"/>